<proteinExistence type="predicted"/>
<dbReference type="WBParaSite" id="RSKR_0000422500.1">
    <property type="protein sequence ID" value="RSKR_0000422500.1"/>
    <property type="gene ID" value="RSKR_0000422500"/>
</dbReference>
<sequence length="204" mass="23831">MDFCTYTSQTFHESAPLLIICDDHEDEMDILFFQQAVQMAEYRKKTLWRRPQQLRKIPSVGPITQSAQTLCNINIKFPRINESYEECLIEYCCQFNNECTNLMKGSDIFYQVFVDLKQWSLNVDPSKLACMLAMLSDVGRKILKYRNDNLRFLETQPLHLNPAFPVVVNVSEDMNLKQSQIMALYSDNVMTFIDGDFTYFTQIA</sequence>
<evidence type="ECO:0000313" key="1">
    <source>
        <dbReference type="Proteomes" id="UP000095286"/>
    </source>
</evidence>
<reference evidence="2" key="1">
    <citation type="submission" date="2016-11" db="UniProtKB">
        <authorList>
            <consortium name="WormBaseParasite"/>
        </authorList>
    </citation>
    <scope>IDENTIFICATION</scope>
    <source>
        <strain evidence="2">KR3021</strain>
    </source>
</reference>
<organism evidence="1 2">
    <name type="scientific">Rhabditophanes sp. KR3021</name>
    <dbReference type="NCBI Taxonomy" id="114890"/>
    <lineage>
        <taxon>Eukaryota</taxon>
        <taxon>Metazoa</taxon>
        <taxon>Ecdysozoa</taxon>
        <taxon>Nematoda</taxon>
        <taxon>Chromadorea</taxon>
        <taxon>Rhabditida</taxon>
        <taxon>Tylenchina</taxon>
        <taxon>Panagrolaimomorpha</taxon>
        <taxon>Strongyloidoidea</taxon>
        <taxon>Alloionematidae</taxon>
        <taxon>Rhabditophanes</taxon>
    </lineage>
</organism>
<dbReference type="Proteomes" id="UP000095286">
    <property type="component" value="Unplaced"/>
</dbReference>
<protein>
    <submittedName>
        <fullName evidence="2">NR LBD domain-containing protein</fullName>
    </submittedName>
</protein>
<accession>A0AC35TU31</accession>
<name>A0AC35TU31_9BILA</name>
<evidence type="ECO:0000313" key="2">
    <source>
        <dbReference type="WBParaSite" id="RSKR_0000422500.1"/>
    </source>
</evidence>